<dbReference type="OrthoDB" id="116522at2759"/>
<sequence length="175" mass="20085">MGEGCGTEATAQCLPHRDVEALKRKFLLLKNAQKPTGHPDCPPPTSCMQNSATLPSQLPTQLDDQHVEVSRTVLQPSELQVLSDKLKRKQSDTGGLLSYMAKKRRSIDKYIERASESDANASFDMMKFLMVMSERDAKREDMRYERQEKTDRLREEQVEKADRDREAREALRDEL</sequence>
<dbReference type="VEuPathDB" id="FungiDB:H257_07756"/>
<dbReference type="Pfam" id="PF20681">
    <property type="entry name" value="DUF6818"/>
    <property type="match status" value="1"/>
</dbReference>
<dbReference type="STRING" id="112090.W4GH15"/>
<accession>W4GH15</accession>
<dbReference type="InterPro" id="IPR049203">
    <property type="entry name" value="DUF6818"/>
</dbReference>
<evidence type="ECO:0000256" key="1">
    <source>
        <dbReference type="SAM" id="MobiDB-lite"/>
    </source>
</evidence>
<feature type="region of interest" description="Disordered" evidence="1">
    <location>
        <begin position="134"/>
        <end position="175"/>
    </location>
</feature>
<dbReference type="GeneID" id="20809752"/>
<dbReference type="AlphaFoldDB" id="W4GH15"/>
<protein>
    <recommendedName>
        <fullName evidence="2">DUF6818 domain-containing protein</fullName>
    </recommendedName>
</protein>
<gene>
    <name evidence="3" type="ORF">H257_07756</name>
</gene>
<organism evidence="3">
    <name type="scientific">Aphanomyces astaci</name>
    <name type="common">Crayfish plague agent</name>
    <dbReference type="NCBI Taxonomy" id="112090"/>
    <lineage>
        <taxon>Eukaryota</taxon>
        <taxon>Sar</taxon>
        <taxon>Stramenopiles</taxon>
        <taxon>Oomycota</taxon>
        <taxon>Saprolegniomycetes</taxon>
        <taxon>Saprolegniales</taxon>
        <taxon>Verrucalvaceae</taxon>
        <taxon>Aphanomyces</taxon>
    </lineage>
</organism>
<feature type="domain" description="DUF6818" evidence="2">
    <location>
        <begin position="14"/>
        <end position="44"/>
    </location>
</feature>
<dbReference type="RefSeq" id="XP_009831691.1">
    <property type="nucleotide sequence ID" value="XM_009833389.1"/>
</dbReference>
<reference evidence="3" key="1">
    <citation type="submission" date="2013-12" db="EMBL/GenBank/DDBJ databases">
        <title>The Genome Sequence of Aphanomyces astaci APO3.</title>
        <authorList>
            <consortium name="The Broad Institute Genomics Platform"/>
            <person name="Russ C."/>
            <person name="Tyler B."/>
            <person name="van West P."/>
            <person name="Dieguez-Uribeondo J."/>
            <person name="Young S.K."/>
            <person name="Zeng Q."/>
            <person name="Gargeya S."/>
            <person name="Fitzgerald M."/>
            <person name="Abouelleil A."/>
            <person name="Alvarado L."/>
            <person name="Chapman S.B."/>
            <person name="Gainer-Dewar J."/>
            <person name="Goldberg J."/>
            <person name="Griggs A."/>
            <person name="Gujja S."/>
            <person name="Hansen M."/>
            <person name="Howarth C."/>
            <person name="Imamovic A."/>
            <person name="Ireland A."/>
            <person name="Larimer J."/>
            <person name="McCowan C."/>
            <person name="Murphy C."/>
            <person name="Pearson M."/>
            <person name="Poon T.W."/>
            <person name="Priest M."/>
            <person name="Roberts A."/>
            <person name="Saif S."/>
            <person name="Shea T."/>
            <person name="Sykes S."/>
            <person name="Wortman J."/>
            <person name="Nusbaum C."/>
            <person name="Birren B."/>
        </authorList>
    </citation>
    <scope>NUCLEOTIDE SEQUENCE [LARGE SCALE GENOMIC DNA]</scope>
    <source>
        <strain evidence="3">APO3</strain>
    </source>
</reference>
<name>W4GH15_APHAT</name>
<evidence type="ECO:0000313" key="3">
    <source>
        <dbReference type="EMBL" id="ETV78972.1"/>
    </source>
</evidence>
<evidence type="ECO:0000259" key="2">
    <source>
        <dbReference type="Pfam" id="PF20681"/>
    </source>
</evidence>
<proteinExistence type="predicted"/>
<dbReference type="EMBL" id="KI913129">
    <property type="protein sequence ID" value="ETV78972.1"/>
    <property type="molecule type" value="Genomic_DNA"/>
</dbReference>